<proteinExistence type="predicted"/>
<dbReference type="EMBL" id="CP036291">
    <property type="protein sequence ID" value="QDU87485.1"/>
    <property type="molecule type" value="Genomic_DNA"/>
</dbReference>
<evidence type="ECO:0000313" key="3">
    <source>
        <dbReference type="Proteomes" id="UP000317429"/>
    </source>
</evidence>
<sequence length="551" mass="59627">MPAPRTGRVWLGACVALAGLAAVIWIESTRPARAAGPAGQSTVELKGEAQVDPNAPPVRFVATGQEDAKKPLNRKHAPPPDPIEANGPIFVDWPKPDAALVLTGEQQGYLEPCGCAGLTNQKGGLKRRSTFLKQLRADGWPVVALDAGGQVKRYGPQAQIKFRRALESLAELGYQGVGLGAQDLRMEVLGVALNFEPGANPLVSANVGLLDFDPDFSRRFATAEAGGMKFGYTSVLADAQAAKLGEVPDATILKAADGLAQAMPGLEQAGCDELVLMVYGNRDEATALAKKFPQFRWVVAALGADEPPHLPTKIEGTNAYLIEVGHKGMYAVTIGFYRTGDTPFRYQKVPLDHRFEDAQDMQAMLESYQLELKNLGLNALGAKPLPDPGGQKFAGSAACQDCHSAAWEVFEKTPHAHATQTLVDLEPARHFDPECLSCHVVGWSPQKYQPYASGYTSLEATPHLLDQGCENCHGPAARHVAAENYEIDIDDAGREALRQALRMEILENEGNKTGQVLGRVVNNCLECHDLDNSPDFDFQPYWEEVKHYGKD</sequence>
<dbReference type="AlphaFoldDB" id="A0A518D7Q5"/>
<dbReference type="SUPFAM" id="SSF56300">
    <property type="entry name" value="Metallo-dependent phosphatases"/>
    <property type="match status" value="1"/>
</dbReference>
<dbReference type="OrthoDB" id="9814800at2"/>
<evidence type="ECO:0000259" key="1">
    <source>
        <dbReference type="Pfam" id="PF13435"/>
    </source>
</evidence>
<organism evidence="2 3">
    <name type="scientific">Pirellulimonas nuda</name>
    <dbReference type="NCBI Taxonomy" id="2528009"/>
    <lineage>
        <taxon>Bacteria</taxon>
        <taxon>Pseudomonadati</taxon>
        <taxon>Planctomycetota</taxon>
        <taxon>Planctomycetia</taxon>
        <taxon>Pirellulales</taxon>
        <taxon>Lacipirellulaceae</taxon>
        <taxon>Pirellulimonas</taxon>
    </lineage>
</organism>
<dbReference type="Gene3D" id="1.10.1130.10">
    <property type="entry name" value="Flavocytochrome C3, Chain A"/>
    <property type="match status" value="1"/>
</dbReference>
<dbReference type="Proteomes" id="UP000317429">
    <property type="component" value="Chromosome"/>
</dbReference>
<dbReference type="InterPro" id="IPR029052">
    <property type="entry name" value="Metallo-depent_PP-like"/>
</dbReference>
<dbReference type="InterPro" id="IPR036280">
    <property type="entry name" value="Multihaem_cyt_sf"/>
</dbReference>
<protein>
    <submittedName>
        <fullName evidence="2">Cytochrome c-554</fullName>
    </submittedName>
</protein>
<dbReference type="SUPFAM" id="SSF48695">
    <property type="entry name" value="Multiheme cytochromes"/>
    <property type="match status" value="1"/>
</dbReference>
<gene>
    <name evidence="2" type="primary">cycA1</name>
    <name evidence="2" type="ORF">Pla175_08470</name>
</gene>
<dbReference type="Pfam" id="PF13435">
    <property type="entry name" value="Cytochrome_C554"/>
    <property type="match status" value="1"/>
</dbReference>
<dbReference type="InterPro" id="IPR023155">
    <property type="entry name" value="Cyt_c-552/4"/>
</dbReference>
<accession>A0A518D7Q5</accession>
<dbReference type="RefSeq" id="WP_145281446.1">
    <property type="nucleotide sequence ID" value="NZ_CP036291.1"/>
</dbReference>
<reference evidence="2 3" key="1">
    <citation type="submission" date="2019-02" db="EMBL/GenBank/DDBJ databases">
        <title>Deep-cultivation of Planctomycetes and their phenomic and genomic characterization uncovers novel biology.</title>
        <authorList>
            <person name="Wiegand S."/>
            <person name="Jogler M."/>
            <person name="Boedeker C."/>
            <person name="Pinto D."/>
            <person name="Vollmers J."/>
            <person name="Rivas-Marin E."/>
            <person name="Kohn T."/>
            <person name="Peeters S.H."/>
            <person name="Heuer A."/>
            <person name="Rast P."/>
            <person name="Oberbeckmann S."/>
            <person name="Bunk B."/>
            <person name="Jeske O."/>
            <person name="Meyerdierks A."/>
            <person name="Storesund J.E."/>
            <person name="Kallscheuer N."/>
            <person name="Luecker S."/>
            <person name="Lage O.M."/>
            <person name="Pohl T."/>
            <person name="Merkel B.J."/>
            <person name="Hornburger P."/>
            <person name="Mueller R.-W."/>
            <person name="Bruemmer F."/>
            <person name="Labrenz M."/>
            <person name="Spormann A.M."/>
            <person name="Op den Camp H."/>
            <person name="Overmann J."/>
            <person name="Amann R."/>
            <person name="Jetten M.S.M."/>
            <person name="Mascher T."/>
            <person name="Medema M.H."/>
            <person name="Devos D.P."/>
            <person name="Kaster A.-K."/>
            <person name="Ovreas L."/>
            <person name="Rohde M."/>
            <person name="Galperin M.Y."/>
            <person name="Jogler C."/>
        </authorList>
    </citation>
    <scope>NUCLEOTIDE SEQUENCE [LARGE SCALE GENOMIC DNA]</scope>
    <source>
        <strain evidence="2 3">Pla175</strain>
    </source>
</reference>
<feature type="domain" description="Cytochrome c-552/4" evidence="1">
    <location>
        <begin position="398"/>
        <end position="474"/>
    </location>
</feature>
<name>A0A518D7Q5_9BACT</name>
<dbReference type="Gene3D" id="3.60.21.10">
    <property type="match status" value="1"/>
</dbReference>
<evidence type="ECO:0000313" key="2">
    <source>
        <dbReference type="EMBL" id="QDU87485.1"/>
    </source>
</evidence>
<keyword evidence="3" id="KW-1185">Reference proteome</keyword>
<dbReference type="KEGG" id="pnd:Pla175_08470"/>